<name>A0A0F0CRM5_9BACT</name>
<dbReference type="Gene3D" id="3.20.20.70">
    <property type="entry name" value="Aldolase class I"/>
    <property type="match status" value="1"/>
</dbReference>
<dbReference type="AlphaFoldDB" id="A0A0F0CRM5"/>
<evidence type="ECO:0000256" key="2">
    <source>
        <dbReference type="ARBA" id="ARBA00006906"/>
    </source>
</evidence>
<evidence type="ECO:0000256" key="1">
    <source>
        <dbReference type="ARBA" id="ARBA00004761"/>
    </source>
</evidence>
<comment type="caution">
    <text evidence="6">The sequence shown here is derived from an EMBL/GenBank/DDBJ whole genome shotgun (WGS) entry which is preliminary data.</text>
</comment>
<sequence>MIKSFLEFPLMGILRGVEISYIEELVKTLINSGLKVLEITMNTPRAEEIISLAHRAANGRIHVGAGTIVCEKSLTSAINAGAEFIVTPGYFQGVVNSCVQKKVPVFPGAFSPTEVFSAWQSGASMVKLFPAGVFGPKYIKELKGPFNDIKIMAVGGVKKENMREFFNAGASAVAFGTSVFSKELLLKKDFTAIGTMVNEYVKEIKNIIGENN</sequence>
<organism evidence="6 7">
    <name type="scientific">Candidatus Omnitrophus magneticus</name>
    <dbReference type="NCBI Taxonomy" id="1609969"/>
    <lineage>
        <taxon>Bacteria</taxon>
        <taxon>Pseudomonadati</taxon>
        <taxon>Candidatus Omnitrophota</taxon>
        <taxon>Candidatus Omnitrophus</taxon>
    </lineage>
</organism>
<dbReference type="PANTHER" id="PTHR30246:SF1">
    <property type="entry name" value="2-DEHYDRO-3-DEOXY-6-PHOSPHOGALACTONATE ALDOLASE-RELATED"/>
    <property type="match status" value="1"/>
</dbReference>
<proteinExistence type="inferred from homology"/>
<evidence type="ECO:0000256" key="4">
    <source>
        <dbReference type="ARBA" id="ARBA00023239"/>
    </source>
</evidence>
<dbReference type="EC" id="4.1.-.-" evidence="6"/>
<dbReference type="InterPro" id="IPR000887">
    <property type="entry name" value="Aldlse_KDPG_KHG"/>
</dbReference>
<evidence type="ECO:0000256" key="3">
    <source>
        <dbReference type="ARBA" id="ARBA00011233"/>
    </source>
</evidence>
<dbReference type="Proteomes" id="UP000033428">
    <property type="component" value="Unassembled WGS sequence"/>
</dbReference>
<dbReference type="PROSITE" id="PS00160">
    <property type="entry name" value="ALDOLASE_KDPG_KHG_2"/>
    <property type="match status" value="1"/>
</dbReference>
<dbReference type="NCBIfam" id="TIGR01182">
    <property type="entry name" value="eda"/>
    <property type="match status" value="1"/>
</dbReference>
<dbReference type="GO" id="GO:0016829">
    <property type="term" value="F:lyase activity"/>
    <property type="evidence" value="ECO:0007669"/>
    <property type="project" value="UniProtKB-KW"/>
</dbReference>
<evidence type="ECO:0000313" key="6">
    <source>
        <dbReference type="EMBL" id="KJJ84156.1"/>
    </source>
</evidence>
<comment type="subunit">
    <text evidence="3">Homotrimer.</text>
</comment>
<keyword evidence="5" id="KW-0119">Carbohydrate metabolism</keyword>
<evidence type="ECO:0000256" key="5">
    <source>
        <dbReference type="ARBA" id="ARBA00023277"/>
    </source>
</evidence>
<protein>
    <submittedName>
        <fullName evidence="6">KDPG and KHG aldolase</fullName>
        <ecNumber evidence="6">4.1.-.-</ecNumber>
    </submittedName>
</protein>
<dbReference type="SUPFAM" id="SSF51569">
    <property type="entry name" value="Aldolase"/>
    <property type="match status" value="1"/>
</dbReference>
<dbReference type="EMBL" id="JYNY01000398">
    <property type="protein sequence ID" value="KJJ84156.1"/>
    <property type="molecule type" value="Genomic_DNA"/>
</dbReference>
<evidence type="ECO:0000313" key="7">
    <source>
        <dbReference type="Proteomes" id="UP000033428"/>
    </source>
</evidence>
<accession>A0A0F0CRM5</accession>
<comment type="similarity">
    <text evidence="2">Belongs to the KHG/KDPG aldolase family.</text>
</comment>
<dbReference type="Pfam" id="PF01081">
    <property type="entry name" value="Aldolase"/>
    <property type="match status" value="1"/>
</dbReference>
<comment type="pathway">
    <text evidence="1">Carbohydrate acid metabolism.</text>
</comment>
<dbReference type="InterPro" id="IPR031338">
    <property type="entry name" value="KDPG/KHG_AS_2"/>
</dbReference>
<dbReference type="InterPro" id="IPR013785">
    <property type="entry name" value="Aldolase_TIM"/>
</dbReference>
<dbReference type="CDD" id="cd00452">
    <property type="entry name" value="KDPG_aldolase"/>
    <property type="match status" value="1"/>
</dbReference>
<keyword evidence="4 6" id="KW-0456">Lyase</keyword>
<gene>
    <name evidence="6" type="ORF">OMAG_001968</name>
</gene>
<keyword evidence="7" id="KW-1185">Reference proteome</keyword>
<dbReference type="PANTHER" id="PTHR30246">
    <property type="entry name" value="2-KETO-3-DEOXY-6-PHOSPHOGLUCONATE ALDOLASE"/>
    <property type="match status" value="1"/>
</dbReference>
<reference evidence="6 7" key="1">
    <citation type="submission" date="2015-02" db="EMBL/GenBank/DDBJ databases">
        <title>Single-cell genomics of uncultivated deep-branching MTB reveals a conserved set of magnetosome genes.</title>
        <authorList>
            <person name="Kolinko S."/>
            <person name="Richter M."/>
            <person name="Glockner F.O."/>
            <person name="Brachmann A."/>
            <person name="Schuler D."/>
        </authorList>
    </citation>
    <scope>NUCLEOTIDE SEQUENCE [LARGE SCALE GENOMIC DNA]</scope>
    <source>
        <strain evidence="6">SKK-01</strain>
    </source>
</reference>